<dbReference type="Pfam" id="PF01595">
    <property type="entry name" value="CNNM"/>
    <property type="match status" value="1"/>
</dbReference>
<dbReference type="Gene3D" id="3.10.580.10">
    <property type="entry name" value="CBS-domain"/>
    <property type="match status" value="1"/>
</dbReference>
<keyword evidence="12" id="KW-0732">Signal</keyword>
<dbReference type="SUPFAM" id="SSF54631">
    <property type="entry name" value="CBS-domain pair"/>
    <property type="match status" value="1"/>
</dbReference>
<comment type="subcellular location">
    <subcellularLocation>
        <location evidence="1">Cell membrane</location>
        <topology evidence="1">Multi-pass membrane protein</topology>
    </subcellularLocation>
</comment>
<feature type="domain" description="CBS" evidence="13">
    <location>
        <begin position="205"/>
        <end position="264"/>
    </location>
</feature>
<organism evidence="15 16">
    <name type="scientific">Gulosibacter bifidus</name>
    <dbReference type="NCBI Taxonomy" id="272239"/>
    <lineage>
        <taxon>Bacteria</taxon>
        <taxon>Bacillati</taxon>
        <taxon>Actinomycetota</taxon>
        <taxon>Actinomycetes</taxon>
        <taxon>Micrococcales</taxon>
        <taxon>Microbacteriaceae</taxon>
        <taxon>Gulosibacter</taxon>
    </lineage>
</organism>
<dbReference type="RefSeq" id="WP_083524363.1">
    <property type="nucleotide sequence ID" value="NZ_JBHUNF010000001.1"/>
</dbReference>
<keyword evidence="3" id="KW-1003">Cell membrane</keyword>
<evidence type="ECO:0000256" key="12">
    <source>
        <dbReference type="SAM" id="SignalP"/>
    </source>
</evidence>
<dbReference type="SMART" id="SM01091">
    <property type="entry name" value="CorC_HlyC"/>
    <property type="match status" value="1"/>
</dbReference>
<dbReference type="PROSITE" id="PS51371">
    <property type="entry name" value="CBS"/>
    <property type="match status" value="2"/>
</dbReference>
<keyword evidence="8 10" id="KW-0472">Membrane</keyword>
<evidence type="ECO:0000256" key="11">
    <source>
        <dbReference type="SAM" id="Phobius"/>
    </source>
</evidence>
<dbReference type="InterPro" id="IPR044751">
    <property type="entry name" value="Ion_transp-like_CBS"/>
</dbReference>
<dbReference type="InterPro" id="IPR046342">
    <property type="entry name" value="CBS_dom_sf"/>
</dbReference>
<keyword evidence="4 10" id="KW-0812">Transmembrane</keyword>
<feature type="domain" description="CNNM transmembrane" evidence="14">
    <location>
        <begin position="1"/>
        <end position="186"/>
    </location>
</feature>
<dbReference type="CDD" id="cd04590">
    <property type="entry name" value="CBS_pair_CorC_HlyC_assoc"/>
    <property type="match status" value="1"/>
</dbReference>
<keyword evidence="6 10" id="KW-1133">Transmembrane helix</keyword>
<evidence type="ECO:0000256" key="5">
    <source>
        <dbReference type="ARBA" id="ARBA00022737"/>
    </source>
</evidence>
<feature type="domain" description="CBS" evidence="13">
    <location>
        <begin position="271"/>
        <end position="328"/>
    </location>
</feature>
<evidence type="ECO:0000256" key="1">
    <source>
        <dbReference type="ARBA" id="ARBA00004651"/>
    </source>
</evidence>
<dbReference type="EMBL" id="JBHUNF010000001">
    <property type="protein sequence ID" value="MFD2674016.1"/>
    <property type="molecule type" value="Genomic_DNA"/>
</dbReference>
<dbReference type="InterPro" id="IPR016169">
    <property type="entry name" value="FAD-bd_PCMH_sub2"/>
</dbReference>
<dbReference type="InterPro" id="IPR036318">
    <property type="entry name" value="FAD-bd_PCMH-like_sf"/>
</dbReference>
<dbReference type="PANTHER" id="PTHR22777:SF32">
    <property type="entry name" value="UPF0053 INNER MEMBRANE PROTEIN YFJD"/>
    <property type="match status" value="1"/>
</dbReference>
<dbReference type="Proteomes" id="UP001597453">
    <property type="component" value="Unassembled WGS sequence"/>
</dbReference>
<dbReference type="InterPro" id="IPR000644">
    <property type="entry name" value="CBS_dom"/>
</dbReference>
<evidence type="ECO:0000256" key="9">
    <source>
        <dbReference type="PROSITE-ProRule" id="PRU00703"/>
    </source>
</evidence>
<dbReference type="SMART" id="SM00116">
    <property type="entry name" value="CBS"/>
    <property type="match status" value="2"/>
</dbReference>
<evidence type="ECO:0000313" key="16">
    <source>
        <dbReference type="Proteomes" id="UP001597453"/>
    </source>
</evidence>
<dbReference type="Pfam" id="PF03471">
    <property type="entry name" value="CorC_HlyC"/>
    <property type="match status" value="1"/>
</dbReference>
<feature type="signal peptide" evidence="12">
    <location>
        <begin position="1"/>
        <end position="28"/>
    </location>
</feature>
<evidence type="ECO:0000256" key="7">
    <source>
        <dbReference type="ARBA" id="ARBA00023122"/>
    </source>
</evidence>
<dbReference type="Gene3D" id="3.30.465.10">
    <property type="match status" value="1"/>
</dbReference>
<dbReference type="InterPro" id="IPR005170">
    <property type="entry name" value="Transptr-assoc_dom"/>
</dbReference>
<keyword evidence="5" id="KW-0677">Repeat</keyword>
<reference evidence="16" key="1">
    <citation type="journal article" date="2019" name="Int. J. Syst. Evol. Microbiol.">
        <title>The Global Catalogue of Microorganisms (GCM) 10K type strain sequencing project: providing services to taxonomists for standard genome sequencing and annotation.</title>
        <authorList>
            <consortium name="The Broad Institute Genomics Platform"/>
            <consortium name="The Broad Institute Genome Sequencing Center for Infectious Disease"/>
            <person name="Wu L."/>
            <person name="Ma J."/>
        </authorList>
    </citation>
    <scope>NUCLEOTIDE SEQUENCE [LARGE SCALE GENOMIC DNA]</scope>
    <source>
        <strain evidence="16">TISTR 1511</strain>
    </source>
</reference>
<evidence type="ECO:0000259" key="14">
    <source>
        <dbReference type="PROSITE" id="PS51846"/>
    </source>
</evidence>
<evidence type="ECO:0000256" key="3">
    <source>
        <dbReference type="ARBA" id="ARBA00022475"/>
    </source>
</evidence>
<keyword evidence="7 9" id="KW-0129">CBS domain</keyword>
<keyword evidence="16" id="KW-1185">Reference proteome</keyword>
<dbReference type="Pfam" id="PF00571">
    <property type="entry name" value="CBS"/>
    <property type="match status" value="2"/>
</dbReference>
<evidence type="ECO:0000256" key="2">
    <source>
        <dbReference type="ARBA" id="ARBA00006337"/>
    </source>
</evidence>
<name>A0ABW5RH93_9MICO</name>
<feature type="transmembrane region" description="Helical" evidence="11">
    <location>
        <begin position="64"/>
        <end position="83"/>
    </location>
</feature>
<evidence type="ECO:0000313" key="15">
    <source>
        <dbReference type="EMBL" id="MFD2674016.1"/>
    </source>
</evidence>
<dbReference type="SUPFAM" id="SSF56176">
    <property type="entry name" value="FAD-binding/transporter-associated domain-like"/>
    <property type="match status" value="1"/>
</dbReference>
<dbReference type="PANTHER" id="PTHR22777">
    <property type="entry name" value="HEMOLYSIN-RELATED"/>
    <property type="match status" value="1"/>
</dbReference>
<dbReference type="PROSITE" id="PS51846">
    <property type="entry name" value="CNNM"/>
    <property type="match status" value="1"/>
</dbReference>
<protein>
    <submittedName>
        <fullName evidence="15">Hemolysin family protein</fullName>
    </submittedName>
</protein>
<dbReference type="InterPro" id="IPR002550">
    <property type="entry name" value="CNNM"/>
</dbReference>
<evidence type="ECO:0000256" key="6">
    <source>
        <dbReference type="ARBA" id="ARBA00022989"/>
    </source>
</evidence>
<proteinExistence type="inferred from homology"/>
<comment type="similarity">
    <text evidence="2">Belongs to the UPF0053 family.</text>
</comment>
<sequence>MDPLFAIPLIVALLVLAALCAAAESAIAACSRSEIQETAEDANRATVPLSRIAANPRGHQDALALAQIGAMSVIGACLALLLHQWWDAPWPALLVAGLTLLVLHILVVGSFPRSIAANRPRPALRVLARLIRGVYRALGWISELLAAVGDAFLPAGRVGVSAPASEEQLLSMVDEAAENDVLAEEDRDLIHSVFGFSDRFVREVMIPRTDMRTVDSGMGAHAALQELLEQGISRAPIIGRDSDDVRGVAYLKDLAKAVALGAASSLTVDGVARPAVFVPETLAADALLRQMQRDSTHFAMVVDEYGGVAGLVTLEDLIEELVGEISDEHDRIDSAWELLEDGTLRVAARMGVSELEDLLDSEFEHEDVDSVGGLLTMLLGRIPVLGDRASIGDYALLVDRVGRKHRVTHIRLSRTDGQAISVNDDVGLDQHSDEGARE</sequence>
<accession>A0ABW5RH93</accession>
<evidence type="ECO:0000256" key="4">
    <source>
        <dbReference type="ARBA" id="ARBA00022692"/>
    </source>
</evidence>
<comment type="caution">
    <text evidence="15">The sequence shown here is derived from an EMBL/GenBank/DDBJ whole genome shotgun (WGS) entry which is preliminary data.</text>
</comment>
<evidence type="ECO:0000256" key="10">
    <source>
        <dbReference type="PROSITE-ProRule" id="PRU01193"/>
    </source>
</evidence>
<feature type="transmembrane region" description="Helical" evidence="11">
    <location>
        <begin position="90"/>
        <end position="111"/>
    </location>
</feature>
<feature type="chain" id="PRO_5045419568" evidence="12">
    <location>
        <begin position="29"/>
        <end position="438"/>
    </location>
</feature>
<evidence type="ECO:0000256" key="8">
    <source>
        <dbReference type="ARBA" id="ARBA00023136"/>
    </source>
</evidence>
<gene>
    <name evidence="15" type="ORF">ACFSUQ_01680</name>
</gene>
<evidence type="ECO:0000259" key="13">
    <source>
        <dbReference type="PROSITE" id="PS51371"/>
    </source>
</evidence>